<protein>
    <recommendedName>
        <fullName evidence="10">Elongation of very long chain fatty acids protein</fullName>
        <ecNumber evidence="10">2.3.1.199</ecNumber>
    </recommendedName>
    <alternativeName>
        <fullName evidence="10">Very-long-chain 3-oxoacyl-CoA synthase</fullName>
    </alternativeName>
</protein>
<evidence type="ECO:0000256" key="9">
    <source>
        <dbReference type="ARBA" id="ARBA00023160"/>
    </source>
</evidence>
<proteinExistence type="inferred from homology"/>
<keyword evidence="9 10" id="KW-0275">Fatty acid biosynthesis</keyword>
<keyword evidence="5 10" id="KW-0276">Fatty acid metabolism</keyword>
<dbReference type="GO" id="GO:0009922">
    <property type="term" value="F:fatty acid elongase activity"/>
    <property type="evidence" value="ECO:0007669"/>
    <property type="project" value="UniProtKB-EC"/>
</dbReference>
<dbReference type="PANTHER" id="PTHR11157:SF17">
    <property type="entry name" value="ELONGATION OF VERY LONG CHAIN FATTY ACIDS PROTEIN 6"/>
    <property type="match status" value="1"/>
</dbReference>
<feature type="transmembrane region" description="Helical" evidence="10">
    <location>
        <begin position="69"/>
        <end position="88"/>
    </location>
</feature>
<feature type="transmembrane region" description="Helical" evidence="10">
    <location>
        <begin position="170"/>
        <end position="188"/>
    </location>
</feature>
<evidence type="ECO:0000256" key="6">
    <source>
        <dbReference type="ARBA" id="ARBA00022989"/>
    </source>
</evidence>
<dbReference type="Pfam" id="PF01151">
    <property type="entry name" value="ELO"/>
    <property type="match status" value="1"/>
</dbReference>
<reference evidence="11 12" key="1">
    <citation type="submission" date="2019-08" db="EMBL/GenBank/DDBJ databases">
        <authorList>
            <person name="Alioto T."/>
            <person name="Alioto T."/>
            <person name="Gomez Garrido J."/>
        </authorList>
    </citation>
    <scope>NUCLEOTIDE SEQUENCE [LARGE SCALE GENOMIC DNA]</scope>
</reference>
<dbReference type="Proteomes" id="UP000325440">
    <property type="component" value="Unassembled WGS sequence"/>
</dbReference>
<dbReference type="OrthoDB" id="10259681at2759"/>
<name>A0A5E4N9Y3_9HEMI</name>
<keyword evidence="3 10" id="KW-0808">Transferase</keyword>
<evidence type="ECO:0000256" key="3">
    <source>
        <dbReference type="ARBA" id="ARBA00022679"/>
    </source>
</evidence>
<dbReference type="GO" id="GO:0042761">
    <property type="term" value="P:very long-chain fatty acid biosynthetic process"/>
    <property type="evidence" value="ECO:0007669"/>
    <property type="project" value="TreeGrafter"/>
</dbReference>
<feature type="transmembrane region" description="Helical" evidence="10">
    <location>
        <begin position="242"/>
        <end position="261"/>
    </location>
</feature>
<comment type="similarity">
    <text evidence="10">Belongs to the ELO family.</text>
</comment>
<feature type="transmembrane region" description="Helical" evidence="10">
    <location>
        <begin position="200"/>
        <end position="222"/>
    </location>
</feature>
<evidence type="ECO:0000256" key="5">
    <source>
        <dbReference type="ARBA" id="ARBA00022832"/>
    </source>
</evidence>
<comment type="catalytic activity">
    <reaction evidence="10">
        <text>a very-long-chain acyl-CoA + malonyl-CoA + H(+) = a very-long-chain 3-oxoacyl-CoA + CO2 + CoA</text>
        <dbReference type="Rhea" id="RHEA:32727"/>
        <dbReference type="ChEBI" id="CHEBI:15378"/>
        <dbReference type="ChEBI" id="CHEBI:16526"/>
        <dbReference type="ChEBI" id="CHEBI:57287"/>
        <dbReference type="ChEBI" id="CHEBI:57384"/>
        <dbReference type="ChEBI" id="CHEBI:90725"/>
        <dbReference type="ChEBI" id="CHEBI:90736"/>
        <dbReference type="EC" id="2.3.1.199"/>
    </reaction>
</comment>
<dbReference type="EMBL" id="CABPRJ010001905">
    <property type="protein sequence ID" value="VVC40584.1"/>
    <property type="molecule type" value="Genomic_DNA"/>
</dbReference>
<keyword evidence="7 10" id="KW-0443">Lipid metabolism</keyword>
<evidence type="ECO:0000256" key="1">
    <source>
        <dbReference type="ARBA" id="ARBA00004141"/>
    </source>
</evidence>
<evidence type="ECO:0000313" key="12">
    <source>
        <dbReference type="Proteomes" id="UP000325440"/>
    </source>
</evidence>
<evidence type="ECO:0000313" key="11">
    <source>
        <dbReference type="EMBL" id="VVC40584.1"/>
    </source>
</evidence>
<keyword evidence="4 10" id="KW-0812">Transmembrane</keyword>
<dbReference type="EC" id="2.3.1.199" evidence="10"/>
<keyword evidence="12" id="KW-1185">Reference proteome</keyword>
<dbReference type="PROSITE" id="PS01188">
    <property type="entry name" value="ELO"/>
    <property type="match status" value="1"/>
</dbReference>
<dbReference type="AlphaFoldDB" id="A0A5E4N9Y3"/>
<evidence type="ECO:0000256" key="8">
    <source>
        <dbReference type="ARBA" id="ARBA00023136"/>
    </source>
</evidence>
<comment type="subcellular location">
    <subcellularLocation>
        <location evidence="1">Membrane</location>
        <topology evidence="1">Multi-pass membrane protein</topology>
    </subcellularLocation>
</comment>
<accession>A0A5E4N9Y3</accession>
<feature type="transmembrane region" description="Helical" evidence="10">
    <location>
        <begin position="33"/>
        <end position="57"/>
    </location>
</feature>
<gene>
    <name evidence="11" type="ORF">CINCED_3A009390</name>
</gene>
<evidence type="ECO:0000256" key="10">
    <source>
        <dbReference type="RuleBase" id="RU361115"/>
    </source>
</evidence>
<evidence type="ECO:0000256" key="4">
    <source>
        <dbReference type="ARBA" id="ARBA00022692"/>
    </source>
</evidence>
<sequence>MVHVLRPSEPSNYSYMFDFEENYDYFSTRQWLITNWTCSLYFCIIYVILVFGIQRLMRKYTRFQLKGPLILWNIMLATFSLVGLSRTAPELFRVLNKHGLHHSVCSISNFEDDQVSGFWSWVFMLSKVLELGDTIFIVLRKQPLLFLHWYHHITVLLYSWFSYYEQTSTVRWFIVMNYLVHTMMYTYYAVRAIGYRPPILVSIFITASQLTQMVVGCYINYITYGYLKSGGSESCQVSMLNIFLSFVMYFSFFVLFAEFFYNAYILKSKSGSGGVMKKTSKQH</sequence>
<dbReference type="InterPro" id="IPR002076">
    <property type="entry name" value="ELO_fam"/>
</dbReference>
<dbReference type="GO" id="GO:0034626">
    <property type="term" value="P:fatty acid elongation, polyunsaturated fatty acid"/>
    <property type="evidence" value="ECO:0007669"/>
    <property type="project" value="TreeGrafter"/>
</dbReference>
<dbReference type="GO" id="GO:0034625">
    <property type="term" value="P:fatty acid elongation, monounsaturated fatty acid"/>
    <property type="evidence" value="ECO:0007669"/>
    <property type="project" value="TreeGrafter"/>
</dbReference>
<keyword evidence="8 10" id="KW-0472">Membrane</keyword>
<keyword evidence="2 10" id="KW-0444">Lipid biosynthesis</keyword>
<evidence type="ECO:0000256" key="7">
    <source>
        <dbReference type="ARBA" id="ARBA00023098"/>
    </source>
</evidence>
<feature type="transmembrane region" description="Helical" evidence="10">
    <location>
        <begin position="118"/>
        <end position="139"/>
    </location>
</feature>
<dbReference type="GO" id="GO:0019367">
    <property type="term" value="P:fatty acid elongation, saturated fatty acid"/>
    <property type="evidence" value="ECO:0007669"/>
    <property type="project" value="TreeGrafter"/>
</dbReference>
<keyword evidence="6 10" id="KW-1133">Transmembrane helix</keyword>
<dbReference type="GO" id="GO:0005789">
    <property type="term" value="C:endoplasmic reticulum membrane"/>
    <property type="evidence" value="ECO:0007669"/>
    <property type="project" value="TreeGrafter"/>
</dbReference>
<evidence type="ECO:0000256" key="2">
    <source>
        <dbReference type="ARBA" id="ARBA00022516"/>
    </source>
</evidence>
<organism evidence="11 12">
    <name type="scientific">Cinara cedri</name>
    <dbReference type="NCBI Taxonomy" id="506608"/>
    <lineage>
        <taxon>Eukaryota</taxon>
        <taxon>Metazoa</taxon>
        <taxon>Ecdysozoa</taxon>
        <taxon>Arthropoda</taxon>
        <taxon>Hexapoda</taxon>
        <taxon>Insecta</taxon>
        <taxon>Pterygota</taxon>
        <taxon>Neoptera</taxon>
        <taxon>Paraneoptera</taxon>
        <taxon>Hemiptera</taxon>
        <taxon>Sternorrhyncha</taxon>
        <taxon>Aphidomorpha</taxon>
        <taxon>Aphidoidea</taxon>
        <taxon>Aphididae</taxon>
        <taxon>Lachninae</taxon>
        <taxon>Cinara</taxon>
    </lineage>
</organism>
<feature type="transmembrane region" description="Helical" evidence="10">
    <location>
        <begin position="146"/>
        <end position="164"/>
    </location>
</feature>
<dbReference type="GO" id="GO:0030148">
    <property type="term" value="P:sphingolipid biosynthetic process"/>
    <property type="evidence" value="ECO:0007669"/>
    <property type="project" value="TreeGrafter"/>
</dbReference>
<dbReference type="InterPro" id="IPR030457">
    <property type="entry name" value="ELO_CS"/>
</dbReference>
<dbReference type="PANTHER" id="PTHR11157">
    <property type="entry name" value="FATTY ACID ACYL TRANSFERASE-RELATED"/>
    <property type="match status" value="1"/>
</dbReference>